<dbReference type="InterPro" id="IPR029039">
    <property type="entry name" value="Flavoprotein-like_sf"/>
</dbReference>
<keyword evidence="2 6" id="KW-0288">FMN</keyword>
<sequence length="212" mass="23168">MKKILAVQGSPRGERSHSRRLVEAFLQAYAAEQGDTQLLRREVGRADLPHISEAWIAAAFHPQPDQRPLAMQADLALSDELVDELFAADRLVISAPMYNFGIPSGLKAWVDQIVRIGRTFDFTPDDPESQYKPRVLGKKALIVTTRGDRGYGSGGVNAHLNHADVYLRAVLGLIGIIDVTVIAVENDEFGGLAFEASFRAAESALAELAARF</sequence>
<evidence type="ECO:0000256" key="3">
    <source>
        <dbReference type="ARBA" id="ARBA00023002"/>
    </source>
</evidence>
<feature type="domain" description="Flavodoxin-like fold" evidence="7">
    <location>
        <begin position="2"/>
        <end position="207"/>
    </location>
</feature>
<name>A0A418XK15_9PSED</name>
<feature type="binding site" evidence="6">
    <location>
        <position position="10"/>
    </location>
    <ligand>
        <name>FMN</name>
        <dbReference type="ChEBI" id="CHEBI:58210"/>
    </ligand>
</feature>
<comment type="function">
    <text evidence="6">Also exhibits azoreductase activity. Catalyzes the reductive cleavage of the azo bond in aromatic azo compounds to the corresponding amines.</text>
</comment>
<dbReference type="RefSeq" id="WP_119953143.1">
    <property type="nucleotide sequence ID" value="NZ_QYUR01000002.1"/>
</dbReference>
<evidence type="ECO:0000256" key="1">
    <source>
        <dbReference type="ARBA" id="ARBA00022630"/>
    </source>
</evidence>
<dbReference type="EC" id="1.7.1.17" evidence="6"/>
<dbReference type="AlphaFoldDB" id="A0A418XK15"/>
<dbReference type="Proteomes" id="UP000284021">
    <property type="component" value="Unassembled WGS sequence"/>
</dbReference>
<dbReference type="HAMAP" id="MF_01216">
    <property type="entry name" value="Azoreductase_type1"/>
    <property type="match status" value="1"/>
</dbReference>
<evidence type="ECO:0000256" key="4">
    <source>
        <dbReference type="ARBA" id="ARBA00023027"/>
    </source>
</evidence>
<evidence type="ECO:0000256" key="2">
    <source>
        <dbReference type="ARBA" id="ARBA00022643"/>
    </source>
</evidence>
<dbReference type="InterPro" id="IPR050104">
    <property type="entry name" value="FMN-dep_NADH:Q_OxRdtase_AzoR1"/>
</dbReference>
<comment type="cofactor">
    <cofactor evidence="6">
        <name>FMN</name>
        <dbReference type="ChEBI" id="CHEBI:58210"/>
    </cofactor>
    <text evidence="6">Binds 1 FMN per subunit.</text>
</comment>
<proteinExistence type="inferred from homology"/>
<feature type="binding site" evidence="6">
    <location>
        <begin position="97"/>
        <end position="100"/>
    </location>
    <ligand>
        <name>FMN</name>
        <dbReference type="ChEBI" id="CHEBI:58210"/>
    </ligand>
</feature>
<dbReference type="EMBL" id="QYUR01000002">
    <property type="protein sequence ID" value="RJG12819.1"/>
    <property type="molecule type" value="Genomic_DNA"/>
</dbReference>
<comment type="function">
    <text evidence="6">Quinone reductase that provides resistance to thiol-specific stress caused by electrophilic quinones.</text>
</comment>
<dbReference type="PANTHER" id="PTHR43741:SF2">
    <property type="entry name" value="FMN-DEPENDENT NADH:QUINONE OXIDOREDUCTASE"/>
    <property type="match status" value="1"/>
</dbReference>
<dbReference type="InterPro" id="IPR003680">
    <property type="entry name" value="Flavodoxin_fold"/>
</dbReference>
<dbReference type="Pfam" id="PF02525">
    <property type="entry name" value="Flavodoxin_2"/>
    <property type="match status" value="1"/>
</dbReference>
<dbReference type="GO" id="GO:0016655">
    <property type="term" value="F:oxidoreductase activity, acting on NAD(P)H, quinone or similar compound as acceptor"/>
    <property type="evidence" value="ECO:0007669"/>
    <property type="project" value="InterPro"/>
</dbReference>
<keyword evidence="1 6" id="KW-0285">Flavoprotein</keyword>
<organism evidence="8 9">
    <name type="scientific">Pseudomonas cavernicola</name>
    <dbReference type="NCBI Taxonomy" id="2320866"/>
    <lineage>
        <taxon>Bacteria</taxon>
        <taxon>Pseudomonadati</taxon>
        <taxon>Pseudomonadota</taxon>
        <taxon>Gammaproteobacteria</taxon>
        <taxon>Pseudomonadales</taxon>
        <taxon>Pseudomonadaceae</taxon>
        <taxon>Pseudomonas</taxon>
    </lineage>
</organism>
<comment type="caution">
    <text evidence="6">Lacks conserved residue(s) required for the propagation of feature annotation.</text>
</comment>
<gene>
    <name evidence="6" type="primary">azoR</name>
    <name evidence="8" type="ORF">D3879_05940</name>
</gene>
<comment type="similarity">
    <text evidence="6">Belongs to the azoreductase type 1 family.</text>
</comment>
<comment type="catalytic activity">
    <reaction evidence="5">
        <text>N,N-dimethyl-1,4-phenylenediamine + anthranilate + 2 NAD(+) = 2-(4-dimethylaminophenyl)diazenylbenzoate + 2 NADH + 2 H(+)</text>
        <dbReference type="Rhea" id="RHEA:55872"/>
        <dbReference type="ChEBI" id="CHEBI:15378"/>
        <dbReference type="ChEBI" id="CHEBI:15783"/>
        <dbReference type="ChEBI" id="CHEBI:16567"/>
        <dbReference type="ChEBI" id="CHEBI:57540"/>
        <dbReference type="ChEBI" id="CHEBI:57945"/>
        <dbReference type="ChEBI" id="CHEBI:71579"/>
        <dbReference type="EC" id="1.7.1.17"/>
    </reaction>
    <physiologicalReaction direction="right-to-left" evidence="5">
        <dbReference type="Rhea" id="RHEA:55874"/>
    </physiologicalReaction>
</comment>
<dbReference type="PANTHER" id="PTHR43741">
    <property type="entry name" value="FMN-DEPENDENT NADH-AZOREDUCTASE 1"/>
    <property type="match status" value="1"/>
</dbReference>
<comment type="catalytic activity">
    <reaction evidence="6">
        <text>2 a quinone + NADH + H(+) = 2 a 1,4-benzosemiquinone + NAD(+)</text>
        <dbReference type="Rhea" id="RHEA:65952"/>
        <dbReference type="ChEBI" id="CHEBI:15378"/>
        <dbReference type="ChEBI" id="CHEBI:57540"/>
        <dbReference type="ChEBI" id="CHEBI:57945"/>
        <dbReference type="ChEBI" id="CHEBI:132124"/>
        <dbReference type="ChEBI" id="CHEBI:134225"/>
    </reaction>
</comment>
<protein>
    <recommendedName>
        <fullName evidence="6">FMN dependent NADH:quinone oxidoreductase</fullName>
        <ecNumber evidence="6">1.6.5.-</ecNumber>
    </recommendedName>
    <alternativeName>
        <fullName evidence="6">Azo-dye reductase</fullName>
    </alternativeName>
    <alternativeName>
        <fullName evidence="6">FMN-dependent NADH-azo compound oxidoreductase</fullName>
    </alternativeName>
    <alternativeName>
        <fullName evidence="6">FMN-dependent NADH-azoreductase</fullName>
        <ecNumber evidence="6">1.7.1.17</ecNumber>
    </alternativeName>
</protein>
<keyword evidence="3 6" id="KW-0560">Oxidoreductase</keyword>
<dbReference type="InterPro" id="IPR023048">
    <property type="entry name" value="NADH:quinone_OxRdtase_FMN_depd"/>
</dbReference>
<keyword evidence="9" id="KW-1185">Reference proteome</keyword>
<keyword evidence="4 6" id="KW-0520">NAD</keyword>
<dbReference type="SUPFAM" id="SSF52218">
    <property type="entry name" value="Flavoproteins"/>
    <property type="match status" value="1"/>
</dbReference>
<evidence type="ECO:0000313" key="9">
    <source>
        <dbReference type="Proteomes" id="UP000284021"/>
    </source>
</evidence>
<feature type="binding site" evidence="6">
    <location>
        <begin position="16"/>
        <end position="18"/>
    </location>
    <ligand>
        <name>FMN</name>
        <dbReference type="ChEBI" id="CHEBI:58210"/>
    </ligand>
</feature>
<reference evidence="8 9" key="1">
    <citation type="submission" date="2018-09" db="EMBL/GenBank/DDBJ databases">
        <authorList>
            <person name="Zhu H."/>
        </authorList>
    </citation>
    <scope>NUCLEOTIDE SEQUENCE [LARGE SCALE GENOMIC DNA]</scope>
    <source>
        <strain evidence="8 9">K1S02-6</strain>
    </source>
</reference>
<dbReference type="GO" id="GO:0010181">
    <property type="term" value="F:FMN binding"/>
    <property type="evidence" value="ECO:0007669"/>
    <property type="project" value="UniProtKB-UniRule"/>
</dbReference>
<dbReference type="GO" id="GO:0016652">
    <property type="term" value="F:oxidoreductase activity, acting on NAD(P)H as acceptor"/>
    <property type="evidence" value="ECO:0007669"/>
    <property type="project" value="UniProtKB-UniRule"/>
</dbReference>
<dbReference type="OrthoDB" id="9787136at2"/>
<evidence type="ECO:0000256" key="6">
    <source>
        <dbReference type="HAMAP-Rule" id="MF_01216"/>
    </source>
</evidence>
<dbReference type="GO" id="GO:0009055">
    <property type="term" value="F:electron transfer activity"/>
    <property type="evidence" value="ECO:0007669"/>
    <property type="project" value="UniProtKB-UniRule"/>
</dbReference>
<dbReference type="Gene3D" id="3.40.50.360">
    <property type="match status" value="1"/>
</dbReference>
<comment type="caution">
    <text evidence="8">The sequence shown here is derived from an EMBL/GenBank/DDBJ whole genome shotgun (WGS) entry which is preliminary data.</text>
</comment>
<comment type="subunit">
    <text evidence="6">Homodimer.</text>
</comment>
<evidence type="ECO:0000256" key="5">
    <source>
        <dbReference type="ARBA" id="ARBA00048542"/>
    </source>
</evidence>
<dbReference type="EC" id="1.6.5.-" evidence="6"/>
<accession>A0A418XK15</accession>
<evidence type="ECO:0000313" key="8">
    <source>
        <dbReference type="EMBL" id="RJG12819.1"/>
    </source>
</evidence>
<evidence type="ECO:0000259" key="7">
    <source>
        <dbReference type="Pfam" id="PF02525"/>
    </source>
</evidence>